<feature type="compositionally biased region" description="Basic and acidic residues" evidence="1">
    <location>
        <begin position="36"/>
        <end position="45"/>
    </location>
</feature>
<sequence>MSMQRGSAKHGPRLDEEQKHETQGLVRGSGTTRAQEWTEREPSRDPDDDMPPRKRPPGHEPGTALGITPADVERRSNLAKWLSDAHYPADSRDLLAHAEAKNAPDAVVRAVRDLPDLRYQNVGQVAEALGLGVERRRP</sequence>
<dbReference type="EMBL" id="BOOR01000027">
    <property type="protein sequence ID" value="GII55569.1"/>
    <property type="molecule type" value="Genomic_DNA"/>
</dbReference>
<evidence type="ECO:0000313" key="2">
    <source>
        <dbReference type="EMBL" id="GII55569.1"/>
    </source>
</evidence>
<evidence type="ECO:0000256" key="1">
    <source>
        <dbReference type="SAM" id="MobiDB-lite"/>
    </source>
</evidence>
<evidence type="ECO:0008006" key="4">
    <source>
        <dbReference type="Google" id="ProtNLM"/>
    </source>
</evidence>
<proteinExistence type="predicted"/>
<protein>
    <recommendedName>
        <fullName evidence="4">DUF2795 domain-containing protein</fullName>
    </recommendedName>
</protein>
<organism evidence="2 3">
    <name type="scientific">Planotetraspora thailandica</name>
    <dbReference type="NCBI Taxonomy" id="487172"/>
    <lineage>
        <taxon>Bacteria</taxon>
        <taxon>Bacillati</taxon>
        <taxon>Actinomycetota</taxon>
        <taxon>Actinomycetes</taxon>
        <taxon>Streptosporangiales</taxon>
        <taxon>Streptosporangiaceae</taxon>
        <taxon>Planotetraspora</taxon>
    </lineage>
</organism>
<feature type="compositionally biased region" description="Basic and acidic residues" evidence="1">
    <location>
        <begin position="12"/>
        <end position="22"/>
    </location>
</feature>
<comment type="caution">
    <text evidence="2">The sequence shown here is derived from an EMBL/GenBank/DDBJ whole genome shotgun (WGS) entry which is preliminary data.</text>
</comment>
<dbReference type="Proteomes" id="UP000605992">
    <property type="component" value="Unassembled WGS sequence"/>
</dbReference>
<keyword evidence="3" id="KW-1185">Reference proteome</keyword>
<name>A0A8J3V0S1_9ACTN</name>
<gene>
    <name evidence="2" type="ORF">Pth03_39580</name>
</gene>
<feature type="region of interest" description="Disordered" evidence="1">
    <location>
        <begin position="1"/>
        <end position="72"/>
    </location>
</feature>
<dbReference type="AlphaFoldDB" id="A0A8J3V0S1"/>
<reference evidence="2" key="1">
    <citation type="submission" date="2021-01" db="EMBL/GenBank/DDBJ databases">
        <title>Whole genome shotgun sequence of Planotetraspora thailandica NBRC 104271.</title>
        <authorList>
            <person name="Komaki H."/>
            <person name="Tamura T."/>
        </authorList>
    </citation>
    <scope>NUCLEOTIDE SEQUENCE</scope>
    <source>
        <strain evidence="2">NBRC 104271</strain>
    </source>
</reference>
<dbReference type="Pfam" id="PF11387">
    <property type="entry name" value="DUF2795"/>
    <property type="match status" value="1"/>
</dbReference>
<evidence type="ECO:0000313" key="3">
    <source>
        <dbReference type="Proteomes" id="UP000605992"/>
    </source>
</evidence>
<dbReference type="InterPro" id="IPR021527">
    <property type="entry name" value="DUF2795"/>
</dbReference>
<dbReference type="RefSeq" id="WP_203945760.1">
    <property type="nucleotide sequence ID" value="NZ_BOOR01000027.1"/>
</dbReference>
<accession>A0A8J3V0S1</accession>